<evidence type="ECO:0000313" key="2">
    <source>
        <dbReference type="Proteomes" id="UP001548189"/>
    </source>
</evidence>
<organism evidence="1 2">
    <name type="scientific">Aliikangiella maris</name>
    <dbReference type="NCBI Taxonomy" id="3162458"/>
    <lineage>
        <taxon>Bacteria</taxon>
        <taxon>Pseudomonadati</taxon>
        <taxon>Pseudomonadota</taxon>
        <taxon>Gammaproteobacteria</taxon>
        <taxon>Oceanospirillales</taxon>
        <taxon>Pleioneaceae</taxon>
        <taxon>Aliikangiella</taxon>
    </lineage>
</organism>
<accession>A0ABV2C029</accession>
<evidence type="ECO:0000313" key="1">
    <source>
        <dbReference type="EMBL" id="MET1257536.1"/>
    </source>
</evidence>
<reference evidence="1 2" key="1">
    <citation type="submission" date="2024-06" db="EMBL/GenBank/DDBJ databases">
        <authorList>
            <person name="Li F."/>
        </authorList>
    </citation>
    <scope>NUCLEOTIDE SEQUENCE [LARGE SCALE GENOMIC DNA]</scope>
    <source>
        <strain evidence="1 2">GXAS 311</strain>
    </source>
</reference>
<name>A0ABV2C029_9GAMM</name>
<dbReference type="Pfam" id="PF02810">
    <property type="entry name" value="SEC-C"/>
    <property type="match status" value="1"/>
</dbReference>
<gene>
    <name evidence="1" type="ORF">ABVT43_20565</name>
</gene>
<keyword evidence="2" id="KW-1185">Reference proteome</keyword>
<sequence>MKIKLTNIEDTRNQAVTQILDELEKKKKEAVSSGDEELANNCWRESEALKLNIRYIEAFDKIKSRKYRDAWNDLERCEIDADSIERNSDSNFVINSRCRFIKDKVEKWQSLYPYCVFVSPGFKVGYYTCSICNHKVRPRSRCSHVKGKIYGGELCVHVAHDLEFLEVSIVTKPVQKYSVLHNDETLDFSLIDYLSSFLDNAFEDWVAHWTRMSFAIERFSQVDPSDDCPCKSGKKFEECCINEKEISIPHVDFQFFKDIPDEKANVRFPY</sequence>
<protein>
    <submittedName>
        <fullName evidence="1">SEC-C metal-binding domain-containing protein</fullName>
    </submittedName>
</protein>
<dbReference type="EMBL" id="JBEVCJ010000095">
    <property type="protein sequence ID" value="MET1257536.1"/>
    <property type="molecule type" value="Genomic_DNA"/>
</dbReference>
<proteinExistence type="predicted"/>
<dbReference type="Proteomes" id="UP001548189">
    <property type="component" value="Unassembled WGS sequence"/>
</dbReference>
<dbReference type="RefSeq" id="WP_353898119.1">
    <property type="nucleotide sequence ID" value="NZ_JBEVCJ010000095.1"/>
</dbReference>
<dbReference type="InterPro" id="IPR004027">
    <property type="entry name" value="SEC_C_motif"/>
</dbReference>
<comment type="caution">
    <text evidence="1">The sequence shown here is derived from an EMBL/GenBank/DDBJ whole genome shotgun (WGS) entry which is preliminary data.</text>
</comment>